<keyword evidence="7 8" id="KW-0802">TPR repeat</keyword>
<feature type="domain" description="O-GlcNAc transferase C-terminal" evidence="10">
    <location>
        <begin position="270"/>
        <end position="425"/>
    </location>
</feature>
<evidence type="ECO:0000256" key="2">
    <source>
        <dbReference type="ARBA" id="ARBA00005386"/>
    </source>
</evidence>
<dbReference type="Gene3D" id="3.40.50.150">
    <property type="entry name" value="Vaccinia Virus protein VP39"/>
    <property type="match status" value="1"/>
</dbReference>
<evidence type="ECO:0000256" key="8">
    <source>
        <dbReference type="PROSITE-ProRule" id="PRU00339"/>
    </source>
</evidence>
<dbReference type="RefSeq" id="WP_234269138.1">
    <property type="nucleotide sequence ID" value="NZ_JABFTX010000001.1"/>
</dbReference>
<dbReference type="InterPro" id="IPR051939">
    <property type="entry name" value="Glycosyltr_41/O-GlcNAc_trsf"/>
</dbReference>
<keyword evidence="12" id="KW-1185">Reference proteome</keyword>
<protein>
    <recommendedName>
        <fullName evidence="3">protein O-GlcNAc transferase</fullName>
        <ecNumber evidence="3">2.4.1.255</ecNumber>
    </recommendedName>
</protein>
<evidence type="ECO:0000256" key="5">
    <source>
        <dbReference type="ARBA" id="ARBA00022679"/>
    </source>
</evidence>
<dbReference type="InterPro" id="IPR029489">
    <property type="entry name" value="OGT/SEC/SPY_C"/>
</dbReference>
<dbReference type="Gene3D" id="1.25.40.10">
    <property type="entry name" value="Tetratricopeptide repeat domain"/>
    <property type="match status" value="1"/>
</dbReference>
<evidence type="ECO:0000256" key="6">
    <source>
        <dbReference type="ARBA" id="ARBA00022737"/>
    </source>
</evidence>
<comment type="pathway">
    <text evidence="1">Protein modification; protein glycosylation.</text>
</comment>
<feature type="repeat" description="TPR" evidence="8">
    <location>
        <begin position="193"/>
        <end position="226"/>
    </location>
</feature>
<gene>
    <name evidence="11" type="ORF">HOP53_05820</name>
</gene>
<evidence type="ECO:0000313" key="12">
    <source>
        <dbReference type="Proteomes" id="UP001320168"/>
    </source>
</evidence>
<accession>A0ABS9A0L0</accession>
<keyword evidence="6" id="KW-0677">Repeat</keyword>
<dbReference type="SUPFAM" id="SSF53756">
    <property type="entry name" value="UDP-Glycosyltransferase/glycogen phosphorylase"/>
    <property type="match status" value="1"/>
</dbReference>
<dbReference type="SUPFAM" id="SSF48452">
    <property type="entry name" value="TPR-like"/>
    <property type="match status" value="1"/>
</dbReference>
<dbReference type="Gene3D" id="3.40.50.11380">
    <property type="match status" value="1"/>
</dbReference>
<dbReference type="PROSITE" id="PS50005">
    <property type="entry name" value="TPR"/>
    <property type="match status" value="1"/>
</dbReference>
<evidence type="ECO:0000256" key="9">
    <source>
        <dbReference type="SAM" id="MobiDB-lite"/>
    </source>
</evidence>
<evidence type="ECO:0000256" key="7">
    <source>
        <dbReference type="ARBA" id="ARBA00022803"/>
    </source>
</evidence>
<keyword evidence="4" id="KW-0328">Glycosyltransferase</keyword>
<feature type="domain" description="O-GlcNAc transferase C-terminal" evidence="10">
    <location>
        <begin position="442"/>
        <end position="622"/>
    </location>
</feature>
<keyword evidence="5" id="KW-0808">Transferase</keyword>
<evidence type="ECO:0000313" key="11">
    <source>
        <dbReference type="EMBL" id="MCE8002353.1"/>
    </source>
</evidence>
<dbReference type="Gene3D" id="3.40.50.2000">
    <property type="entry name" value="Glycogen Phosphorylase B"/>
    <property type="match status" value="1"/>
</dbReference>
<dbReference type="Pfam" id="PF13432">
    <property type="entry name" value="TPR_16"/>
    <property type="match status" value="1"/>
</dbReference>
<evidence type="ECO:0000256" key="1">
    <source>
        <dbReference type="ARBA" id="ARBA00004922"/>
    </source>
</evidence>
<name>A0ABS9A0L0_9GAMM</name>
<comment type="caution">
    <text evidence="11">The sequence shown here is derived from an EMBL/GenBank/DDBJ whole genome shotgun (WGS) entry which is preliminary data.</text>
</comment>
<sequence>MSKKQARRGSAPRVPQANSALPVAQLNAFDVAFSAGDYVKALRLAEAMLERHPQNLQAWELKANALGRLERLDAACEAMGKVVEMAVALDPSQHLKLAQYQVLAGRARNAVKVLGDVLETQPGHIMALAWLSRAYHQIGDNGKALEVNDKAMMIDSRHEETLLWRSRILDQLKHHDECMRTLETLLHVNSKRVGVYNHMATLFVKEGDYNKAEALYAKELELAPESGKVHGNLLVASHYNPMYSAEDLFSKATEWNERFAHGSFVERASTLRDAKKKLRIGLLSGGLRVHPVGQMILPALKNLPSQYFELIVYSTNQIVDKLAREIQGVVHRWEIVEGLSAGRLDKKIRDDAIDILIDMNGAGEGTRYDTLIREPAPLIVKWVGSLINTTGLNCFDYLLSDSIETPEGVDGLYTEKLIRLPDDYICYQIPGHAPSCSALPALSNGYITFGCLNNPAKLSPPMLAEWAKLLKEVPNSKLLLRGIQFESERYREKITGILVGHGIEAERLLMEGPAQHQEFMATYQRIDIALDTWPYSGGLTTCEALMMGVPVVTRVGPTFAGRHSASHLVNAGLPELVTDSWDDFRKRAKELAADLPNLAVIRAALRTILTESPVCDGPRFANHLTAALRAIWQRHCEGKAPEALTFTKTGMARFADEDQPVRLVMARQQGGFDWRLDSPALAVDNGAVLASRPDARELLGTECIAMLSFDPRSSLESVDPLSLYGEIQHFPGTSLGNGQPVSLRGHGEQATSDPVEGSVQGEPEPIPSVALDAIQGLPNIDLLSLGDAGDNLSILQNASKALANTLLVEVYVGFGPECTNSDFSKVLAWASQHGFSFYRFNHLQHRSHFPASVPKAMRQATDLEGAFALFLPTRARRNGMQSAQRLKLAFLLHAVYQVKDMAYALLADIDEERAQEYLGKEGILSPAVGGEAKGEESSAKPVFDVPDAPFMSDAERSLFKRAIGQANRYFEFGSGGSTVWAVREGLAVYGVESDAKWVEALKAELGDKCRIETVDIGPTKAWGYPVSMKDSDKFPAYSQAIHSHEEMFDLVLVDGRFRVACTMAAIQHILEHLEGSQKARIFIHDFWNRPSYHAVLDFLDVEESVESAGLFKVKDGVRLEQVHAVWKQYAKNPE</sequence>
<evidence type="ECO:0000259" key="10">
    <source>
        <dbReference type="Pfam" id="PF13844"/>
    </source>
</evidence>
<reference evidence="11 12" key="1">
    <citation type="journal article" date="2021" name="Front. Microbiol.">
        <title>Aerobic Denitrification and Heterotrophic Sulfur Oxidation in the Genus Halomonas Revealed by Six Novel Species Characterizations and Genome-Based Analysis.</title>
        <authorList>
            <person name="Wang L."/>
            <person name="Shao Z."/>
        </authorList>
    </citation>
    <scope>NUCLEOTIDE SEQUENCE [LARGE SCALE GENOMIC DNA]</scope>
    <source>
        <strain evidence="11 12">MCCC 1A11081</strain>
    </source>
</reference>
<dbReference type="PANTHER" id="PTHR44835">
    <property type="entry name" value="UDP-N-ACETYLGLUCOSAMINE--PEPTIDE N-ACETYLGLUCOSAMINYLTRANSFERASE SPINDLY-RELATED"/>
    <property type="match status" value="1"/>
</dbReference>
<dbReference type="InterPro" id="IPR019734">
    <property type="entry name" value="TPR_rpt"/>
</dbReference>
<dbReference type="Pfam" id="PF13181">
    <property type="entry name" value="TPR_8"/>
    <property type="match status" value="1"/>
</dbReference>
<dbReference type="InterPro" id="IPR011990">
    <property type="entry name" value="TPR-like_helical_dom_sf"/>
</dbReference>
<dbReference type="PANTHER" id="PTHR44835:SF1">
    <property type="entry name" value="PROTEIN O-GLCNAC TRANSFERASE"/>
    <property type="match status" value="1"/>
</dbReference>
<evidence type="ECO:0000256" key="3">
    <source>
        <dbReference type="ARBA" id="ARBA00011970"/>
    </source>
</evidence>
<dbReference type="Pfam" id="PF13844">
    <property type="entry name" value="Glyco_transf_41"/>
    <property type="match status" value="2"/>
</dbReference>
<dbReference type="InterPro" id="IPR029063">
    <property type="entry name" value="SAM-dependent_MTases_sf"/>
</dbReference>
<dbReference type="Proteomes" id="UP001320168">
    <property type="component" value="Unassembled WGS sequence"/>
</dbReference>
<comment type="similarity">
    <text evidence="2">Belongs to the glycosyltransferase 41 family. O-GlcNAc transferase subfamily.</text>
</comment>
<dbReference type="EMBL" id="JABFTX010000001">
    <property type="protein sequence ID" value="MCE8002353.1"/>
    <property type="molecule type" value="Genomic_DNA"/>
</dbReference>
<evidence type="ECO:0000256" key="4">
    <source>
        <dbReference type="ARBA" id="ARBA00022676"/>
    </source>
</evidence>
<proteinExistence type="inferred from homology"/>
<organism evidence="11 12">
    <name type="scientific">Billgrantia ethanolica</name>
    <dbReference type="NCBI Taxonomy" id="2733486"/>
    <lineage>
        <taxon>Bacteria</taxon>
        <taxon>Pseudomonadati</taxon>
        <taxon>Pseudomonadota</taxon>
        <taxon>Gammaproteobacteria</taxon>
        <taxon>Oceanospirillales</taxon>
        <taxon>Halomonadaceae</taxon>
        <taxon>Billgrantia</taxon>
    </lineage>
</organism>
<dbReference type="EC" id="2.4.1.255" evidence="3"/>
<feature type="region of interest" description="Disordered" evidence="9">
    <location>
        <begin position="734"/>
        <end position="762"/>
    </location>
</feature>